<feature type="transmembrane region" description="Helical" evidence="5">
    <location>
        <begin position="321"/>
        <end position="344"/>
    </location>
</feature>
<dbReference type="InterPro" id="IPR052528">
    <property type="entry name" value="Sugar_transport-like"/>
</dbReference>
<dbReference type="PANTHER" id="PTHR23526:SF2">
    <property type="entry name" value="MAJOR FACILITATOR SUPERFAMILY (MFS) PROFILE DOMAIN-CONTAINING PROTEIN"/>
    <property type="match status" value="1"/>
</dbReference>
<comment type="subcellular location">
    <subcellularLocation>
        <location evidence="1">Cell membrane</location>
        <topology evidence="1">Multi-pass membrane protein</topology>
    </subcellularLocation>
</comment>
<dbReference type="EMBL" id="DF967972">
    <property type="protein sequence ID" value="GAP14751.1"/>
    <property type="molecule type" value="Genomic_DNA"/>
</dbReference>
<sequence>MPEDLRQNFFHLMMDIGGYGVLNATALTFLNIYATRIHAGTEQIGILNAIPALMTMLLSLPAGPYLEKRSLTKTSIVLGILHRSYYMLLVLLPFILNEKLQVNLLIALTFIMYIPYSAFALAFNSLFSAAVPPEWRGYFAGARNALFAVVTILMALLSGYLLEVLPFPIGYQVVFGLGFIGAMVSTYHIARIRVPENVRANSIEANRGRERLSLIDQVRKSLRIDILHGPFLRVLILLTIFHFCHYLPSSIFPVFMVNNLHLTDQTISVGTSLFYVTMFIGSLQHSRIVNRFGNRWVVGIGMVLMATYPATLSLATGPALYLVANILGGFAWSLCGTALFNYLLESVPVESRPSYLAWFSVLANFGVLAGSLLGPVVSNSVGIVTALVLAAVLRAASGAVILRWG</sequence>
<keyword evidence="8" id="KW-1185">Reference proteome</keyword>
<evidence type="ECO:0000256" key="3">
    <source>
        <dbReference type="ARBA" id="ARBA00022989"/>
    </source>
</evidence>
<feature type="transmembrane region" description="Helical" evidence="5">
    <location>
        <begin position="102"/>
        <end position="123"/>
    </location>
</feature>
<dbReference type="Pfam" id="PF07690">
    <property type="entry name" value="MFS_1"/>
    <property type="match status" value="1"/>
</dbReference>
<dbReference type="GO" id="GO:0022857">
    <property type="term" value="F:transmembrane transporter activity"/>
    <property type="evidence" value="ECO:0007669"/>
    <property type="project" value="InterPro"/>
</dbReference>
<organism evidence="7">
    <name type="scientific">Longilinea arvoryzae</name>
    <dbReference type="NCBI Taxonomy" id="360412"/>
    <lineage>
        <taxon>Bacteria</taxon>
        <taxon>Bacillati</taxon>
        <taxon>Chloroflexota</taxon>
        <taxon>Anaerolineae</taxon>
        <taxon>Anaerolineales</taxon>
        <taxon>Anaerolineaceae</taxon>
        <taxon>Longilinea</taxon>
    </lineage>
</organism>
<evidence type="ECO:0000256" key="2">
    <source>
        <dbReference type="ARBA" id="ARBA00022692"/>
    </source>
</evidence>
<feature type="transmembrane region" description="Helical" evidence="5">
    <location>
        <begin position="168"/>
        <end position="190"/>
    </location>
</feature>
<evidence type="ECO:0000259" key="6">
    <source>
        <dbReference type="PROSITE" id="PS50850"/>
    </source>
</evidence>
<dbReference type="AlphaFoldDB" id="A0A0S7BAP6"/>
<feature type="transmembrane region" description="Helical" evidence="5">
    <location>
        <begin position="296"/>
        <end position="315"/>
    </location>
</feature>
<dbReference type="InterPro" id="IPR011701">
    <property type="entry name" value="MFS"/>
</dbReference>
<feature type="transmembrane region" description="Helical" evidence="5">
    <location>
        <begin position="356"/>
        <end position="377"/>
    </location>
</feature>
<dbReference type="PANTHER" id="PTHR23526">
    <property type="entry name" value="INTEGRAL MEMBRANE TRANSPORT PROTEIN-RELATED"/>
    <property type="match status" value="1"/>
</dbReference>
<accession>A0A0S7BAP6</accession>
<feature type="transmembrane region" description="Helical" evidence="5">
    <location>
        <begin position="12"/>
        <end position="34"/>
    </location>
</feature>
<evidence type="ECO:0000256" key="4">
    <source>
        <dbReference type="ARBA" id="ARBA00023136"/>
    </source>
</evidence>
<keyword evidence="2 5" id="KW-0812">Transmembrane</keyword>
<dbReference type="InterPro" id="IPR020846">
    <property type="entry name" value="MFS_dom"/>
</dbReference>
<evidence type="ECO:0000313" key="8">
    <source>
        <dbReference type="Proteomes" id="UP000055060"/>
    </source>
</evidence>
<dbReference type="Gene3D" id="1.20.1250.20">
    <property type="entry name" value="MFS general substrate transporter like domains"/>
    <property type="match status" value="1"/>
</dbReference>
<feature type="transmembrane region" description="Helical" evidence="5">
    <location>
        <begin position="231"/>
        <end position="255"/>
    </location>
</feature>
<dbReference type="STRING" id="360412.LARV_02526"/>
<feature type="transmembrane region" description="Helical" evidence="5">
    <location>
        <begin position="76"/>
        <end position="96"/>
    </location>
</feature>
<evidence type="ECO:0000256" key="5">
    <source>
        <dbReference type="SAM" id="Phobius"/>
    </source>
</evidence>
<name>A0A0S7BAP6_9CHLR</name>
<feature type="transmembrane region" description="Helical" evidence="5">
    <location>
        <begin position="383"/>
        <end position="402"/>
    </location>
</feature>
<dbReference type="Proteomes" id="UP000055060">
    <property type="component" value="Unassembled WGS sequence"/>
</dbReference>
<feature type="transmembrane region" description="Helical" evidence="5">
    <location>
        <begin position="46"/>
        <end position="64"/>
    </location>
</feature>
<dbReference type="PROSITE" id="PS50850">
    <property type="entry name" value="MFS"/>
    <property type="match status" value="1"/>
</dbReference>
<protein>
    <submittedName>
        <fullName evidence="7">Arabinose efflux permease</fullName>
    </submittedName>
</protein>
<keyword evidence="3 5" id="KW-1133">Transmembrane helix</keyword>
<dbReference type="GO" id="GO:0005886">
    <property type="term" value="C:plasma membrane"/>
    <property type="evidence" value="ECO:0007669"/>
    <property type="project" value="UniProtKB-SubCell"/>
</dbReference>
<feature type="domain" description="Major facilitator superfamily (MFS) profile" evidence="6">
    <location>
        <begin position="222"/>
        <end position="405"/>
    </location>
</feature>
<keyword evidence="4 5" id="KW-0472">Membrane</keyword>
<proteinExistence type="predicted"/>
<dbReference type="SUPFAM" id="SSF103473">
    <property type="entry name" value="MFS general substrate transporter"/>
    <property type="match status" value="1"/>
</dbReference>
<reference evidence="7" key="1">
    <citation type="submission" date="2015-07" db="EMBL/GenBank/DDBJ databases">
        <title>Draft Genome Sequences of Anaerolinea thermolimosa IMO-1, Bellilinea caldifistulae GOMI-1, Leptolinea tardivitalis YMTK-2, Levilinea saccharolytica KIBI-1,Longilinea arvoryzae KOME-1, Previously Described as Members of the Anaerolineaceae (Chloroflexi).</title>
        <authorList>
            <person name="Sekiguchi Y."/>
            <person name="Ohashi A."/>
            <person name="Matsuura N."/>
            <person name="Tourlousse M.D."/>
        </authorList>
    </citation>
    <scope>NUCLEOTIDE SEQUENCE [LARGE SCALE GENOMIC DNA]</scope>
    <source>
        <strain evidence="7">KOME-1</strain>
    </source>
</reference>
<evidence type="ECO:0000256" key="1">
    <source>
        <dbReference type="ARBA" id="ARBA00004651"/>
    </source>
</evidence>
<feature type="transmembrane region" description="Helical" evidence="5">
    <location>
        <begin position="267"/>
        <end position="284"/>
    </location>
</feature>
<feature type="transmembrane region" description="Helical" evidence="5">
    <location>
        <begin position="144"/>
        <end position="162"/>
    </location>
</feature>
<dbReference type="InterPro" id="IPR036259">
    <property type="entry name" value="MFS_trans_sf"/>
</dbReference>
<gene>
    <name evidence="7" type="ORF">LARV_02526</name>
</gene>
<evidence type="ECO:0000313" key="7">
    <source>
        <dbReference type="EMBL" id="GAP14751.1"/>
    </source>
</evidence>